<name>A0ABR0UD85_REHGL</name>
<evidence type="ECO:0000313" key="2">
    <source>
        <dbReference type="Proteomes" id="UP001318860"/>
    </source>
</evidence>
<organism evidence="1 2">
    <name type="scientific">Rehmannia glutinosa</name>
    <name type="common">Chinese foxglove</name>
    <dbReference type="NCBI Taxonomy" id="99300"/>
    <lineage>
        <taxon>Eukaryota</taxon>
        <taxon>Viridiplantae</taxon>
        <taxon>Streptophyta</taxon>
        <taxon>Embryophyta</taxon>
        <taxon>Tracheophyta</taxon>
        <taxon>Spermatophyta</taxon>
        <taxon>Magnoliopsida</taxon>
        <taxon>eudicotyledons</taxon>
        <taxon>Gunneridae</taxon>
        <taxon>Pentapetalae</taxon>
        <taxon>asterids</taxon>
        <taxon>lamiids</taxon>
        <taxon>Lamiales</taxon>
        <taxon>Orobanchaceae</taxon>
        <taxon>Rehmannieae</taxon>
        <taxon>Rehmannia</taxon>
    </lineage>
</organism>
<keyword evidence="2" id="KW-1185">Reference proteome</keyword>
<comment type="caution">
    <text evidence="1">The sequence shown here is derived from an EMBL/GenBank/DDBJ whole genome shotgun (WGS) entry which is preliminary data.</text>
</comment>
<dbReference type="EMBL" id="JABTTQ020003067">
    <property type="protein sequence ID" value="KAK6120493.1"/>
    <property type="molecule type" value="Genomic_DNA"/>
</dbReference>
<dbReference type="Proteomes" id="UP001318860">
    <property type="component" value="Unassembled WGS sequence"/>
</dbReference>
<accession>A0ABR0UD85</accession>
<protein>
    <submittedName>
        <fullName evidence="1">Uncharacterized protein</fullName>
    </submittedName>
</protein>
<sequence length="75" mass="8304">MELRHKPVSNCVVAQPKEEVVKDQSMPQIANLIQQEIAKFMASQSRSTASLASTPLANFMDYAGYNSFSSRKVPT</sequence>
<gene>
    <name evidence="1" type="ORF">DH2020_045751</name>
</gene>
<proteinExistence type="predicted"/>
<evidence type="ECO:0000313" key="1">
    <source>
        <dbReference type="EMBL" id="KAK6120493.1"/>
    </source>
</evidence>
<reference evidence="1 2" key="1">
    <citation type="journal article" date="2021" name="Comput. Struct. Biotechnol. J.">
        <title>De novo genome assembly of the potent medicinal plant Rehmannia glutinosa using nanopore technology.</title>
        <authorList>
            <person name="Ma L."/>
            <person name="Dong C."/>
            <person name="Song C."/>
            <person name="Wang X."/>
            <person name="Zheng X."/>
            <person name="Niu Y."/>
            <person name="Chen S."/>
            <person name="Feng W."/>
        </authorList>
    </citation>
    <scope>NUCLEOTIDE SEQUENCE [LARGE SCALE GENOMIC DNA]</scope>
    <source>
        <strain evidence="1">DH-2019</strain>
    </source>
</reference>